<dbReference type="Gene3D" id="3.30.1370.120">
    <property type="match status" value="3"/>
</dbReference>
<dbReference type="PRINTS" id="PR00811">
    <property type="entry name" value="BCTERIALGSPD"/>
</dbReference>
<evidence type="ECO:0000313" key="15">
    <source>
        <dbReference type="Proteomes" id="UP000255529"/>
    </source>
</evidence>
<keyword evidence="6" id="KW-0732">Signal</keyword>
<evidence type="ECO:0000313" key="14">
    <source>
        <dbReference type="EMBL" id="SUI68689.1"/>
    </source>
</evidence>
<keyword evidence="4" id="KW-1134">Transmembrane beta strand</keyword>
<feature type="domain" description="NolW-like" evidence="12">
    <location>
        <begin position="212"/>
        <end position="280"/>
    </location>
</feature>
<dbReference type="InterPro" id="IPR050810">
    <property type="entry name" value="Bact_Secretion_Sys_Channel"/>
</dbReference>
<dbReference type="GO" id="GO:0009279">
    <property type="term" value="C:cell outer membrane"/>
    <property type="evidence" value="ECO:0007669"/>
    <property type="project" value="UniProtKB-SubCell"/>
</dbReference>
<comment type="similarity">
    <text evidence="2">Belongs to the bacterial secretin family. GSP D subfamily.</text>
</comment>
<evidence type="ECO:0000256" key="3">
    <source>
        <dbReference type="ARBA" id="ARBA00022448"/>
    </source>
</evidence>
<gene>
    <name evidence="14" type="primary">pulD</name>
    <name evidence="14" type="ORF">NCTC11544_03001</name>
</gene>
<dbReference type="PANTHER" id="PTHR30332:SF24">
    <property type="entry name" value="SECRETIN GSPD-RELATED"/>
    <property type="match status" value="1"/>
</dbReference>
<sequence>MYNLDLFPGRHWYMHAKMTNMLFSKMIALMAVLVMLLWVSAPVQAEAFSANFKGTDIHEFISTASKALGKTIIIDDAVKGKVTVRSYEPLDAGQYYQFFLNVLDVYGYAVISMPNNVLKVIPAKDGKRAALNALNTPAEGDELIMRIVPLNNIAAKEVAPLMRQFNDSIGIGNVVFLESGNALLITGRADVVNSLVELAHEMDRTEQAGVVSVALQHASATDVVSIVTTLFRDENRTKKGALPGMKVVADERTNTVLIAGEPSLQARIEGIIQQLDQEKASQGNTKVIRLKYAKAQGLLEVLSGVSANLQDEKKTVGNNVSVMKNMVIKADEQTNALIINATPDVMSNLEKVIEQLDIRRAQVLVEAVIVEMQNADGLNLGIQWANRYGGGTQFGNAQAQIAPGFKGGMTEVFKNANGLVTGFYSGNWAGLLTAISNQSQNNILATPSIMTLDNEDAEFSVGQDVPILTGSQTTNSDNVFNTVARKTVGIKLKVKPQINKGQSVLLQIEQEVSSVAENSSVDKDNLGATFNIRTVNNTVLVESGETVVVGGLLDKSQSDSKSAVPFLERIPLLGALFRSTSHKESKRNLILFIRPTVIRSTEEYAQESMRKAARFRSLDAQPLPLKTHAEAQLDRVGSTANGTFQRVQRQIDAFYPRGEP</sequence>
<dbReference type="Pfam" id="PF03958">
    <property type="entry name" value="Secretin_N"/>
    <property type="match status" value="3"/>
</dbReference>
<evidence type="ECO:0000256" key="9">
    <source>
        <dbReference type="ARBA" id="ARBA00023237"/>
    </source>
</evidence>
<keyword evidence="7" id="KW-0653">Protein transport</keyword>
<evidence type="ECO:0000256" key="4">
    <source>
        <dbReference type="ARBA" id="ARBA00022452"/>
    </source>
</evidence>
<evidence type="ECO:0000259" key="11">
    <source>
        <dbReference type="Pfam" id="PF00263"/>
    </source>
</evidence>
<organism evidence="14 15">
    <name type="scientific">Serratia quinivorans</name>
    <dbReference type="NCBI Taxonomy" id="137545"/>
    <lineage>
        <taxon>Bacteria</taxon>
        <taxon>Pseudomonadati</taxon>
        <taxon>Pseudomonadota</taxon>
        <taxon>Gammaproteobacteria</taxon>
        <taxon>Enterobacterales</taxon>
        <taxon>Yersiniaceae</taxon>
        <taxon>Serratia</taxon>
    </lineage>
</organism>
<keyword evidence="9" id="KW-0998">Cell outer membrane</keyword>
<evidence type="ECO:0000256" key="1">
    <source>
        <dbReference type="ARBA" id="ARBA00004442"/>
    </source>
</evidence>
<evidence type="ECO:0000256" key="8">
    <source>
        <dbReference type="ARBA" id="ARBA00023136"/>
    </source>
</evidence>
<evidence type="ECO:0000256" key="10">
    <source>
        <dbReference type="RuleBase" id="RU004004"/>
    </source>
</evidence>
<dbReference type="InterPro" id="IPR004845">
    <property type="entry name" value="T2SS_GspD_CS"/>
</dbReference>
<keyword evidence="3 10" id="KW-0813">Transport</keyword>
<dbReference type="Pfam" id="PF21305">
    <property type="entry name" value="type_II_gspD_N0"/>
    <property type="match status" value="1"/>
</dbReference>
<dbReference type="PROSITE" id="PS00875">
    <property type="entry name" value="T2SP_D"/>
    <property type="match status" value="1"/>
</dbReference>
<evidence type="ECO:0000256" key="2">
    <source>
        <dbReference type="ARBA" id="ARBA00006980"/>
    </source>
</evidence>
<dbReference type="PANTHER" id="PTHR30332">
    <property type="entry name" value="PROBABLE GENERAL SECRETION PATHWAY PROTEIN D"/>
    <property type="match status" value="1"/>
</dbReference>
<dbReference type="Proteomes" id="UP000255529">
    <property type="component" value="Unassembled WGS sequence"/>
</dbReference>
<dbReference type="AlphaFoldDB" id="A0A2X2HF99"/>
<dbReference type="InterPro" id="IPR038591">
    <property type="entry name" value="NolW-like_sf"/>
</dbReference>
<evidence type="ECO:0000256" key="6">
    <source>
        <dbReference type="ARBA" id="ARBA00022729"/>
    </source>
</evidence>
<keyword evidence="5" id="KW-0812">Transmembrane</keyword>
<proteinExistence type="inferred from homology"/>
<evidence type="ECO:0000259" key="12">
    <source>
        <dbReference type="Pfam" id="PF03958"/>
    </source>
</evidence>
<dbReference type="GO" id="GO:0015627">
    <property type="term" value="C:type II protein secretion system complex"/>
    <property type="evidence" value="ECO:0007669"/>
    <property type="project" value="InterPro"/>
</dbReference>
<keyword evidence="8" id="KW-0472">Membrane</keyword>
<dbReference type="InterPro" id="IPR004846">
    <property type="entry name" value="T2SS/T3SS_dom"/>
</dbReference>
<dbReference type="EMBL" id="UGYN01000002">
    <property type="protein sequence ID" value="SUI68689.1"/>
    <property type="molecule type" value="Genomic_DNA"/>
</dbReference>
<dbReference type="InterPro" id="IPR049371">
    <property type="entry name" value="GspD-like_N0"/>
</dbReference>
<dbReference type="InterPro" id="IPR005644">
    <property type="entry name" value="NolW-like"/>
</dbReference>
<feature type="domain" description="NolW-like" evidence="12">
    <location>
        <begin position="145"/>
        <end position="204"/>
    </location>
</feature>
<feature type="domain" description="Type II/III secretion system secretin-like" evidence="11">
    <location>
        <begin position="435"/>
        <end position="599"/>
    </location>
</feature>
<dbReference type="Pfam" id="PF00263">
    <property type="entry name" value="Secretin"/>
    <property type="match status" value="1"/>
</dbReference>
<dbReference type="NCBIfam" id="TIGR02517">
    <property type="entry name" value="type_II_gspD"/>
    <property type="match status" value="1"/>
</dbReference>
<dbReference type="InterPro" id="IPR001775">
    <property type="entry name" value="GspD/PilQ"/>
</dbReference>
<evidence type="ECO:0000259" key="13">
    <source>
        <dbReference type="Pfam" id="PF21305"/>
    </source>
</evidence>
<dbReference type="GO" id="GO:0015628">
    <property type="term" value="P:protein secretion by the type II secretion system"/>
    <property type="evidence" value="ECO:0007669"/>
    <property type="project" value="InterPro"/>
</dbReference>
<protein>
    <submittedName>
        <fullName evidence="14">Pullulanase secretion envelope pulD</fullName>
    </submittedName>
</protein>
<dbReference type="InterPro" id="IPR013356">
    <property type="entry name" value="T2SS_GspD"/>
</dbReference>
<evidence type="ECO:0000256" key="7">
    <source>
        <dbReference type="ARBA" id="ARBA00022927"/>
    </source>
</evidence>
<evidence type="ECO:0000256" key="5">
    <source>
        <dbReference type="ARBA" id="ARBA00022692"/>
    </source>
</evidence>
<accession>A0A2X2HF99</accession>
<name>A0A2X2HF99_9GAMM</name>
<feature type="domain" description="GspD-like N0" evidence="13">
    <location>
        <begin position="51"/>
        <end position="120"/>
    </location>
</feature>
<reference evidence="14 15" key="1">
    <citation type="submission" date="2018-06" db="EMBL/GenBank/DDBJ databases">
        <authorList>
            <consortium name="Pathogen Informatics"/>
            <person name="Doyle S."/>
        </authorList>
    </citation>
    <scope>NUCLEOTIDE SEQUENCE [LARGE SCALE GENOMIC DNA]</scope>
    <source>
        <strain evidence="14 15">NCTC11544</strain>
    </source>
</reference>
<feature type="domain" description="NolW-like" evidence="12">
    <location>
        <begin position="285"/>
        <end position="362"/>
    </location>
</feature>
<comment type="subcellular location">
    <subcellularLocation>
        <location evidence="1 10">Cell outer membrane</location>
    </subcellularLocation>
</comment>